<dbReference type="AlphaFoldDB" id="A0AAD4MGA7"/>
<organism evidence="1 2">
    <name type="scientific">Ditylenchus destructor</name>
    <dbReference type="NCBI Taxonomy" id="166010"/>
    <lineage>
        <taxon>Eukaryota</taxon>
        <taxon>Metazoa</taxon>
        <taxon>Ecdysozoa</taxon>
        <taxon>Nematoda</taxon>
        <taxon>Chromadorea</taxon>
        <taxon>Rhabditida</taxon>
        <taxon>Tylenchina</taxon>
        <taxon>Tylenchomorpha</taxon>
        <taxon>Sphaerularioidea</taxon>
        <taxon>Anguinidae</taxon>
        <taxon>Anguininae</taxon>
        <taxon>Ditylenchus</taxon>
    </lineage>
</organism>
<dbReference type="Proteomes" id="UP001201812">
    <property type="component" value="Unassembled WGS sequence"/>
</dbReference>
<reference evidence="1" key="1">
    <citation type="submission" date="2022-01" db="EMBL/GenBank/DDBJ databases">
        <title>Genome Sequence Resource for Two Populations of Ditylenchus destructor, the Migratory Endoparasitic Phytonematode.</title>
        <authorList>
            <person name="Zhang H."/>
            <person name="Lin R."/>
            <person name="Xie B."/>
        </authorList>
    </citation>
    <scope>NUCLEOTIDE SEQUENCE</scope>
    <source>
        <strain evidence="1">BazhouSP</strain>
    </source>
</reference>
<dbReference type="EMBL" id="JAKKPZ010000572">
    <property type="protein sequence ID" value="KAI1693898.1"/>
    <property type="molecule type" value="Genomic_DNA"/>
</dbReference>
<gene>
    <name evidence="1" type="ORF">DdX_20405</name>
</gene>
<protein>
    <submittedName>
        <fullName evidence="1">Uncharacterized protein</fullName>
    </submittedName>
</protein>
<keyword evidence="2" id="KW-1185">Reference proteome</keyword>
<accession>A0AAD4MGA7</accession>
<sequence length="287" mass="33352">MVYRALVKTLVYYTVCSAIASASGGNQREIADADDLYARFLLVSVKSFGETISNQIENYWPAVAERLVKDVLRNSTRPHTARDVIVMEMNRKWSWWGHQMLYHSCDMYHDHMEAPSAISLYQFINAGEKGCVHIIRHRQFNKTDEQADMEAYENTKRWLDRDGLVYEWKNWQRKSMRFVGKLEQFIPTVAANLCRDHKCQGDALWIAIKSATGELPVNIDRNRVIILVRNDPAENVVIAGGQDCLMTKGACSYRFKKLTEDGDIWEINPGDHHIIYRNFDTYVYLFR</sequence>
<evidence type="ECO:0000313" key="2">
    <source>
        <dbReference type="Proteomes" id="UP001201812"/>
    </source>
</evidence>
<name>A0AAD4MGA7_9BILA</name>
<comment type="caution">
    <text evidence="1">The sequence shown here is derived from an EMBL/GenBank/DDBJ whole genome shotgun (WGS) entry which is preliminary data.</text>
</comment>
<proteinExistence type="predicted"/>
<evidence type="ECO:0000313" key="1">
    <source>
        <dbReference type="EMBL" id="KAI1693898.1"/>
    </source>
</evidence>